<evidence type="ECO:0000256" key="1">
    <source>
        <dbReference type="SAM" id="Phobius"/>
    </source>
</evidence>
<feature type="transmembrane region" description="Helical" evidence="1">
    <location>
        <begin position="49"/>
        <end position="70"/>
    </location>
</feature>
<dbReference type="Pfam" id="PF17272">
    <property type="entry name" value="DUF5337"/>
    <property type="match status" value="1"/>
</dbReference>
<comment type="caution">
    <text evidence="2">The sequence shown here is derived from an EMBL/GenBank/DDBJ whole genome shotgun (WGS) entry which is preliminary data.</text>
</comment>
<dbReference type="EMBL" id="MDGM01000012">
    <property type="protein sequence ID" value="PIB24321.1"/>
    <property type="molecule type" value="Genomic_DNA"/>
</dbReference>
<protein>
    <recommendedName>
        <fullName evidence="4">DUF5337 domain-containing protein</fullName>
    </recommendedName>
</protein>
<dbReference type="AlphaFoldDB" id="A0A2G5K467"/>
<evidence type="ECO:0000313" key="3">
    <source>
        <dbReference type="Proteomes" id="UP000231516"/>
    </source>
</evidence>
<feature type="transmembrane region" description="Helical" evidence="1">
    <location>
        <begin position="19"/>
        <end position="37"/>
    </location>
</feature>
<keyword evidence="1" id="KW-0472">Membrane</keyword>
<organism evidence="2 3">
    <name type="scientific">Paramylibacter kogurei</name>
    <dbReference type="NCBI Taxonomy" id="1889778"/>
    <lineage>
        <taxon>Bacteria</taxon>
        <taxon>Pseudomonadati</taxon>
        <taxon>Pseudomonadota</taxon>
        <taxon>Alphaproteobacteria</taxon>
        <taxon>Rhodobacterales</taxon>
        <taxon>Paracoccaceae</taxon>
        <taxon>Paramylibacter</taxon>
    </lineage>
</organism>
<keyword evidence="3" id="KW-1185">Reference proteome</keyword>
<accession>A0A2G5K467</accession>
<evidence type="ECO:0000313" key="2">
    <source>
        <dbReference type="EMBL" id="PIB24321.1"/>
    </source>
</evidence>
<sequence>MKEEQVAPDQDPKRAKARIASIVIFVTMVVWMGASWIGGKIGLPTRFAFLFDFAALAALFWALVVLFQVWRESQKKG</sequence>
<dbReference type="InterPro" id="IPR020308">
    <property type="entry name" value="Uncharacterised_Ynq1"/>
</dbReference>
<keyword evidence="1" id="KW-1133">Transmembrane helix</keyword>
<reference evidence="2 3" key="1">
    <citation type="submission" date="2016-08" db="EMBL/GenBank/DDBJ databases">
        <title>Draft genome of Amylibacter sp. strain 4G11.</title>
        <authorList>
            <person name="Wong S.-K."/>
            <person name="Hamasaki K."/>
            <person name="Yoshizawa S."/>
        </authorList>
    </citation>
    <scope>NUCLEOTIDE SEQUENCE [LARGE SCALE GENOMIC DNA]</scope>
    <source>
        <strain evidence="2 3">4G11</strain>
    </source>
</reference>
<keyword evidence="1" id="KW-0812">Transmembrane</keyword>
<dbReference type="Proteomes" id="UP000231516">
    <property type="component" value="Unassembled WGS sequence"/>
</dbReference>
<gene>
    <name evidence="2" type="ORF">BFP76_03635</name>
</gene>
<name>A0A2G5K467_9RHOB</name>
<evidence type="ECO:0008006" key="4">
    <source>
        <dbReference type="Google" id="ProtNLM"/>
    </source>
</evidence>
<proteinExistence type="predicted"/>